<keyword evidence="2" id="KW-1185">Reference proteome</keyword>
<accession>A0A158KR49</accession>
<protein>
    <submittedName>
        <fullName evidence="1">Uncharacterized protein</fullName>
    </submittedName>
</protein>
<proteinExistence type="predicted"/>
<reference evidence="1" key="1">
    <citation type="submission" date="2016-01" db="EMBL/GenBank/DDBJ databases">
        <authorList>
            <person name="Peeters C."/>
        </authorList>
    </citation>
    <scope>NUCLEOTIDE SEQUENCE [LARGE SCALE GENOMIC DNA]</scope>
    <source>
        <strain evidence="1">LMG 22940</strain>
    </source>
</reference>
<dbReference type="Proteomes" id="UP000054770">
    <property type="component" value="Unassembled WGS sequence"/>
</dbReference>
<name>A0A158KR49_9BURK</name>
<evidence type="ECO:0000313" key="1">
    <source>
        <dbReference type="EMBL" id="SAL82901.1"/>
    </source>
</evidence>
<gene>
    <name evidence="1" type="ORF">AWB68_06701</name>
</gene>
<comment type="caution">
    <text evidence="1">The sequence shown here is derived from an EMBL/GenBank/DDBJ whole genome shotgun (WGS) entry which is preliminary data.</text>
</comment>
<organism evidence="1 2">
    <name type="scientific">Caballeronia choica</name>
    <dbReference type="NCBI Taxonomy" id="326476"/>
    <lineage>
        <taxon>Bacteria</taxon>
        <taxon>Pseudomonadati</taxon>
        <taxon>Pseudomonadota</taxon>
        <taxon>Betaproteobacteria</taxon>
        <taxon>Burkholderiales</taxon>
        <taxon>Burkholderiaceae</taxon>
        <taxon>Caballeronia</taxon>
    </lineage>
</organism>
<evidence type="ECO:0000313" key="2">
    <source>
        <dbReference type="Proteomes" id="UP000054770"/>
    </source>
</evidence>
<dbReference type="AlphaFoldDB" id="A0A158KR49"/>
<dbReference type="EMBL" id="FCON02000128">
    <property type="protein sequence ID" value="SAL82901.1"/>
    <property type="molecule type" value="Genomic_DNA"/>
</dbReference>
<sequence>MVRVNHVAPEIDTGNADAYDVTKLIKCSVMNKSKETR</sequence>